<evidence type="ECO:0000256" key="1">
    <source>
        <dbReference type="ARBA" id="ARBA00001946"/>
    </source>
</evidence>
<gene>
    <name evidence="4" type="ORF">SAY86_023668</name>
</gene>
<protein>
    <submittedName>
        <fullName evidence="4">Uncharacterized protein</fullName>
    </submittedName>
</protein>
<dbReference type="PANTHER" id="PTHR31739:SF4">
    <property type="entry name" value="ENT-COPALYL DIPHOSPHATE SYNTHASE, CHLOROPLASTIC"/>
    <property type="match status" value="1"/>
</dbReference>
<reference evidence="4 5" key="1">
    <citation type="journal article" date="2023" name="Hortic Res">
        <title>Pangenome of water caltrop reveals structural variations and asymmetric subgenome divergence after allopolyploidization.</title>
        <authorList>
            <person name="Zhang X."/>
            <person name="Chen Y."/>
            <person name="Wang L."/>
            <person name="Yuan Y."/>
            <person name="Fang M."/>
            <person name="Shi L."/>
            <person name="Lu R."/>
            <person name="Comes H.P."/>
            <person name="Ma Y."/>
            <person name="Chen Y."/>
            <person name="Huang G."/>
            <person name="Zhou Y."/>
            <person name="Zheng Z."/>
            <person name="Qiu Y."/>
        </authorList>
    </citation>
    <scope>NUCLEOTIDE SEQUENCE [LARGE SCALE GENOMIC DNA]</scope>
    <source>
        <strain evidence="4">F231</strain>
    </source>
</reference>
<dbReference type="InterPro" id="IPR050148">
    <property type="entry name" value="Terpene_synthase-like"/>
</dbReference>
<keyword evidence="3" id="KW-0460">Magnesium</keyword>
<keyword evidence="5" id="KW-1185">Reference proteome</keyword>
<dbReference type="InterPro" id="IPR008930">
    <property type="entry name" value="Terpenoid_cyclase/PrenylTrfase"/>
</dbReference>
<dbReference type="GO" id="GO:0010333">
    <property type="term" value="F:terpene synthase activity"/>
    <property type="evidence" value="ECO:0007669"/>
    <property type="project" value="InterPro"/>
</dbReference>
<sequence length="214" mass="23971">MSSRPLSILSSFCSLVHTSSSYSPLHRHPTSSVGVLLTRNDDKRRGFDIASNCRVVPKQRKTRETGYDGHVPETKWQEIKDDVEDLQVESFDDKTSLSNEMEKRVDAIKSMLESMNDGVTEISISAYDTAWVGLVEAEESIMGSTDSSISNIGKPQFPECLRWIADNQLPDGSLGDPEIFVGYDRIINTLACIVALRKWDLYPDKCQTGIFEDT</sequence>
<organism evidence="4 5">
    <name type="scientific">Trapa natans</name>
    <name type="common">Water chestnut</name>
    <dbReference type="NCBI Taxonomy" id="22666"/>
    <lineage>
        <taxon>Eukaryota</taxon>
        <taxon>Viridiplantae</taxon>
        <taxon>Streptophyta</taxon>
        <taxon>Embryophyta</taxon>
        <taxon>Tracheophyta</taxon>
        <taxon>Spermatophyta</taxon>
        <taxon>Magnoliopsida</taxon>
        <taxon>eudicotyledons</taxon>
        <taxon>Gunneridae</taxon>
        <taxon>Pentapetalae</taxon>
        <taxon>rosids</taxon>
        <taxon>malvids</taxon>
        <taxon>Myrtales</taxon>
        <taxon>Lythraceae</taxon>
        <taxon>Trapa</taxon>
    </lineage>
</organism>
<name>A0AAN7RBQ1_TRANT</name>
<proteinExistence type="predicted"/>
<evidence type="ECO:0000256" key="3">
    <source>
        <dbReference type="ARBA" id="ARBA00022842"/>
    </source>
</evidence>
<dbReference type="GO" id="GO:0009507">
    <property type="term" value="C:chloroplast"/>
    <property type="evidence" value="ECO:0007669"/>
    <property type="project" value="TreeGrafter"/>
</dbReference>
<dbReference type="Gene3D" id="1.50.10.160">
    <property type="match status" value="1"/>
</dbReference>
<dbReference type="GO" id="GO:0009686">
    <property type="term" value="P:gibberellin biosynthetic process"/>
    <property type="evidence" value="ECO:0007669"/>
    <property type="project" value="TreeGrafter"/>
</dbReference>
<evidence type="ECO:0000256" key="2">
    <source>
        <dbReference type="ARBA" id="ARBA00022723"/>
    </source>
</evidence>
<evidence type="ECO:0000313" key="4">
    <source>
        <dbReference type="EMBL" id="KAK4793233.1"/>
    </source>
</evidence>
<accession>A0AAN7RBQ1</accession>
<evidence type="ECO:0000313" key="5">
    <source>
        <dbReference type="Proteomes" id="UP001346149"/>
    </source>
</evidence>
<dbReference type="Proteomes" id="UP001346149">
    <property type="component" value="Unassembled WGS sequence"/>
</dbReference>
<comment type="cofactor">
    <cofactor evidence="1">
        <name>Mg(2+)</name>
        <dbReference type="ChEBI" id="CHEBI:18420"/>
    </cofactor>
</comment>
<dbReference type="PANTHER" id="PTHR31739">
    <property type="entry name" value="ENT-COPALYL DIPHOSPHATE SYNTHASE, CHLOROPLASTIC"/>
    <property type="match status" value="1"/>
</dbReference>
<comment type="caution">
    <text evidence="4">The sequence shown here is derived from an EMBL/GenBank/DDBJ whole genome shotgun (WGS) entry which is preliminary data.</text>
</comment>
<dbReference type="EMBL" id="JAXQNO010000008">
    <property type="protein sequence ID" value="KAK4793233.1"/>
    <property type="molecule type" value="Genomic_DNA"/>
</dbReference>
<dbReference type="GO" id="GO:0000287">
    <property type="term" value="F:magnesium ion binding"/>
    <property type="evidence" value="ECO:0007669"/>
    <property type="project" value="TreeGrafter"/>
</dbReference>
<keyword evidence="2" id="KW-0479">Metal-binding</keyword>
<dbReference type="SUPFAM" id="SSF48239">
    <property type="entry name" value="Terpenoid cyclases/Protein prenyltransferases"/>
    <property type="match status" value="1"/>
</dbReference>
<dbReference type="AlphaFoldDB" id="A0AAN7RBQ1"/>